<sequence>MTQKTILNQTHRDLGAKMVDFGGWDMPIHYGSQIEEHHQVRRDAGMFDVSHMTVVDLRGARVREFLRRLVANSVDKLKVPGKALYTCMLNPQGGVIDDLIVYFRSEDFFRLVVNAATREKDLAWITEQARAFDVTVTERPDFGMIAVQGPNARAKVLGLLREEDRDAIAKLGKFAAGEAKTADGIDVFVARTGYTGEDGFEVVVPEAQTVAFWNALLDAGVKPAGLGARDTLRLEAGMNLYGQDMDDTVSPYEAALAWTVALDDLADGTPRDFIGRQVLEQQKAAGAPRQMIALVMDEKGVLRHGQKVITEHGDGEILSGTFSPTLGKAIAFARVPAGKIALGAAGNVRVDIRGKEVPVRVVKFPFVRDGQPQEGVLA</sequence>
<dbReference type="PANTHER" id="PTHR43757:SF2">
    <property type="entry name" value="AMINOMETHYLTRANSFERASE, MITOCHONDRIAL"/>
    <property type="match status" value="1"/>
</dbReference>
<dbReference type="EC" id="2.1.2.10" evidence="2 7"/>
<dbReference type="HAMAP" id="MF_00259">
    <property type="entry name" value="GcvT"/>
    <property type="match status" value="1"/>
</dbReference>
<evidence type="ECO:0000256" key="5">
    <source>
        <dbReference type="ARBA" id="ARBA00031395"/>
    </source>
</evidence>
<comment type="subunit">
    <text evidence="7">The glycine cleavage system is composed of four proteins: P, T, L and H.</text>
</comment>
<evidence type="ECO:0000313" key="10">
    <source>
        <dbReference type="EMBL" id="MDR0183016.1"/>
    </source>
</evidence>
<dbReference type="InterPro" id="IPR022903">
    <property type="entry name" value="GcvT_bac"/>
</dbReference>
<evidence type="ECO:0000256" key="6">
    <source>
        <dbReference type="ARBA" id="ARBA00047665"/>
    </source>
</evidence>
<protein>
    <recommendedName>
        <fullName evidence="2 7">Aminomethyltransferase</fullName>
        <ecNumber evidence="2 7">2.1.2.10</ecNumber>
    </recommendedName>
    <alternativeName>
        <fullName evidence="5 7">Glycine cleavage system T protein</fullName>
    </alternativeName>
</protein>
<dbReference type="InterPro" id="IPR027266">
    <property type="entry name" value="TrmE/GcvT-like"/>
</dbReference>
<dbReference type="Pfam" id="PF01571">
    <property type="entry name" value="GCV_T"/>
    <property type="match status" value="1"/>
</dbReference>
<gene>
    <name evidence="7 10" type="primary">gcvT</name>
    <name evidence="10" type="ORF">P8609_08525</name>
</gene>
<feature type="domain" description="Aminomethyltransferase C-terminal" evidence="9">
    <location>
        <begin position="289"/>
        <end position="367"/>
    </location>
</feature>
<evidence type="ECO:0000256" key="7">
    <source>
        <dbReference type="HAMAP-Rule" id="MF_00259"/>
    </source>
</evidence>
<dbReference type="Proteomes" id="UP001233535">
    <property type="component" value="Unassembled WGS sequence"/>
</dbReference>
<evidence type="ECO:0000256" key="3">
    <source>
        <dbReference type="ARBA" id="ARBA00022576"/>
    </source>
</evidence>
<dbReference type="Gene3D" id="3.30.70.1400">
    <property type="entry name" value="Aminomethyltransferase beta-barrel domains"/>
    <property type="match status" value="1"/>
</dbReference>
<dbReference type="PANTHER" id="PTHR43757">
    <property type="entry name" value="AMINOMETHYLTRANSFERASE"/>
    <property type="match status" value="1"/>
</dbReference>
<comment type="similarity">
    <text evidence="1 7">Belongs to the GcvT family.</text>
</comment>
<evidence type="ECO:0000256" key="1">
    <source>
        <dbReference type="ARBA" id="ARBA00008609"/>
    </source>
</evidence>
<evidence type="ECO:0000313" key="11">
    <source>
        <dbReference type="Proteomes" id="UP001233535"/>
    </source>
</evidence>
<dbReference type="InterPro" id="IPR013977">
    <property type="entry name" value="GcvT_C"/>
</dbReference>
<comment type="caution">
    <text evidence="10">The sequence shown here is derived from an EMBL/GenBank/DDBJ whole genome shotgun (WGS) entry which is preliminary data.</text>
</comment>
<keyword evidence="3 7" id="KW-0032">Aminotransferase</keyword>
<dbReference type="RefSeq" id="WP_309262181.1">
    <property type="nucleotide sequence ID" value="NZ_JARUHG010000002.1"/>
</dbReference>
<name>A0ABU1CCV1_9GAMM</name>
<proteinExistence type="inferred from homology"/>
<dbReference type="NCBIfam" id="TIGR00528">
    <property type="entry name" value="gcvT"/>
    <property type="match status" value="1"/>
</dbReference>
<dbReference type="Pfam" id="PF08669">
    <property type="entry name" value="GCV_T_C"/>
    <property type="match status" value="1"/>
</dbReference>
<dbReference type="InterPro" id="IPR028896">
    <property type="entry name" value="GcvT/YgfZ/DmdA"/>
</dbReference>
<dbReference type="Gene3D" id="3.30.1360.120">
    <property type="entry name" value="Probable tRNA modification gtpase trme, domain 1"/>
    <property type="match status" value="1"/>
</dbReference>
<dbReference type="NCBIfam" id="NF001567">
    <property type="entry name" value="PRK00389.1"/>
    <property type="match status" value="1"/>
</dbReference>
<evidence type="ECO:0000256" key="2">
    <source>
        <dbReference type="ARBA" id="ARBA00012616"/>
    </source>
</evidence>
<dbReference type="EMBL" id="JARUHG010000002">
    <property type="protein sequence ID" value="MDR0183016.1"/>
    <property type="molecule type" value="Genomic_DNA"/>
</dbReference>
<accession>A0ABU1CCV1</accession>
<evidence type="ECO:0000256" key="4">
    <source>
        <dbReference type="ARBA" id="ARBA00022679"/>
    </source>
</evidence>
<evidence type="ECO:0000259" key="8">
    <source>
        <dbReference type="Pfam" id="PF01571"/>
    </source>
</evidence>
<dbReference type="PIRSF" id="PIRSF006487">
    <property type="entry name" value="GcvT"/>
    <property type="match status" value="1"/>
</dbReference>
<comment type="catalytic activity">
    <reaction evidence="6 7">
        <text>N(6)-[(R)-S(8)-aminomethyldihydrolipoyl]-L-lysyl-[protein] + (6S)-5,6,7,8-tetrahydrofolate = N(6)-[(R)-dihydrolipoyl]-L-lysyl-[protein] + (6R)-5,10-methylene-5,6,7,8-tetrahydrofolate + NH4(+)</text>
        <dbReference type="Rhea" id="RHEA:16945"/>
        <dbReference type="Rhea" id="RHEA-COMP:10475"/>
        <dbReference type="Rhea" id="RHEA-COMP:10492"/>
        <dbReference type="ChEBI" id="CHEBI:15636"/>
        <dbReference type="ChEBI" id="CHEBI:28938"/>
        <dbReference type="ChEBI" id="CHEBI:57453"/>
        <dbReference type="ChEBI" id="CHEBI:83100"/>
        <dbReference type="ChEBI" id="CHEBI:83143"/>
        <dbReference type="EC" id="2.1.2.10"/>
    </reaction>
</comment>
<dbReference type="SUPFAM" id="SSF101790">
    <property type="entry name" value="Aminomethyltransferase beta-barrel domain"/>
    <property type="match status" value="1"/>
</dbReference>
<comment type="function">
    <text evidence="7">The glycine cleavage system catalyzes the degradation of glycine.</text>
</comment>
<dbReference type="InterPro" id="IPR006223">
    <property type="entry name" value="GcvT"/>
</dbReference>
<dbReference type="Gene3D" id="2.40.30.110">
    <property type="entry name" value="Aminomethyltransferase beta-barrel domains"/>
    <property type="match status" value="1"/>
</dbReference>
<evidence type="ECO:0000259" key="9">
    <source>
        <dbReference type="Pfam" id="PF08669"/>
    </source>
</evidence>
<feature type="domain" description="GCVT N-terminal" evidence="8">
    <location>
        <begin position="8"/>
        <end position="263"/>
    </location>
</feature>
<reference evidence="10 11" key="1">
    <citation type="submission" date="2023-04" db="EMBL/GenBank/DDBJ databases">
        <title>Lysobacter sp. strain UC isolated from soil sample.</title>
        <authorList>
            <person name="Choksket S."/>
            <person name="Harshvardhan F."/>
            <person name="Rana R."/>
            <person name="Patil P.B."/>
            <person name="Korpole S."/>
        </authorList>
    </citation>
    <scope>NUCLEOTIDE SEQUENCE [LARGE SCALE GENOMIC DNA]</scope>
    <source>
        <strain evidence="10 11">UC</strain>
    </source>
</reference>
<dbReference type="GO" id="GO:0004047">
    <property type="term" value="F:aminomethyltransferase activity"/>
    <property type="evidence" value="ECO:0007669"/>
    <property type="project" value="UniProtKB-EC"/>
</dbReference>
<dbReference type="InterPro" id="IPR029043">
    <property type="entry name" value="GcvT/YgfZ_C"/>
</dbReference>
<dbReference type="SUPFAM" id="SSF103025">
    <property type="entry name" value="Folate-binding domain"/>
    <property type="match status" value="1"/>
</dbReference>
<keyword evidence="11" id="KW-1185">Reference proteome</keyword>
<keyword evidence="4 7" id="KW-0808">Transferase</keyword>
<dbReference type="InterPro" id="IPR006222">
    <property type="entry name" value="GCVT_N"/>
</dbReference>
<dbReference type="Gene3D" id="4.10.1250.10">
    <property type="entry name" value="Aminomethyltransferase fragment"/>
    <property type="match status" value="1"/>
</dbReference>
<organism evidence="10 11">
    <name type="scientific">Lysobacter arvi</name>
    <dbReference type="NCBI Taxonomy" id="3038776"/>
    <lineage>
        <taxon>Bacteria</taxon>
        <taxon>Pseudomonadati</taxon>
        <taxon>Pseudomonadota</taxon>
        <taxon>Gammaproteobacteria</taxon>
        <taxon>Lysobacterales</taxon>
        <taxon>Lysobacteraceae</taxon>
        <taxon>Lysobacter</taxon>
    </lineage>
</organism>